<feature type="compositionally biased region" description="Basic and acidic residues" evidence="2">
    <location>
        <begin position="510"/>
        <end position="531"/>
    </location>
</feature>
<feature type="compositionally biased region" description="Pro residues" evidence="2">
    <location>
        <begin position="1"/>
        <end position="14"/>
    </location>
</feature>
<feature type="compositionally biased region" description="Low complexity" evidence="2">
    <location>
        <begin position="256"/>
        <end position="272"/>
    </location>
</feature>
<feature type="compositionally biased region" description="Low complexity" evidence="2">
    <location>
        <begin position="336"/>
        <end position="346"/>
    </location>
</feature>
<evidence type="ECO:0000256" key="2">
    <source>
        <dbReference type="SAM" id="MobiDB-lite"/>
    </source>
</evidence>
<feature type="region of interest" description="Disordered" evidence="2">
    <location>
        <begin position="182"/>
        <end position="378"/>
    </location>
</feature>
<evidence type="ECO:0000256" key="1">
    <source>
        <dbReference type="SAM" id="Coils"/>
    </source>
</evidence>
<name>A0A1M2VCR9_TRAPU</name>
<feature type="compositionally biased region" description="Polar residues" evidence="2">
    <location>
        <begin position="289"/>
        <end position="300"/>
    </location>
</feature>
<dbReference type="Proteomes" id="UP000184267">
    <property type="component" value="Unassembled WGS sequence"/>
</dbReference>
<accession>A0A1M2VCR9</accession>
<feature type="compositionally biased region" description="Basic and acidic residues" evidence="2">
    <location>
        <begin position="477"/>
        <end position="489"/>
    </location>
</feature>
<feature type="compositionally biased region" description="Low complexity" evidence="2">
    <location>
        <begin position="532"/>
        <end position="546"/>
    </location>
</feature>
<evidence type="ECO:0000313" key="4">
    <source>
        <dbReference type="Proteomes" id="UP000184267"/>
    </source>
</evidence>
<keyword evidence="4" id="KW-1185">Reference proteome</keyword>
<feature type="region of interest" description="Disordered" evidence="2">
    <location>
        <begin position="1"/>
        <end position="28"/>
    </location>
</feature>
<dbReference type="OrthoDB" id="10070927at2759"/>
<keyword evidence="1" id="KW-0175">Coiled coil</keyword>
<feature type="coiled-coil region" evidence="1">
    <location>
        <begin position="385"/>
        <end position="414"/>
    </location>
</feature>
<comment type="caution">
    <text evidence="3">The sequence shown here is derived from an EMBL/GenBank/DDBJ whole genome shotgun (WGS) entry which is preliminary data.</text>
</comment>
<reference evidence="3 4" key="1">
    <citation type="submission" date="2016-10" db="EMBL/GenBank/DDBJ databases">
        <title>Genome sequence of the basidiomycete white-rot fungus Trametes pubescens.</title>
        <authorList>
            <person name="Makela M.R."/>
            <person name="Granchi Z."/>
            <person name="Peng M."/>
            <person name="De Vries R.P."/>
            <person name="Grigoriev I."/>
            <person name="Riley R."/>
            <person name="Hilden K."/>
        </authorList>
    </citation>
    <scope>NUCLEOTIDE SEQUENCE [LARGE SCALE GENOMIC DNA]</scope>
    <source>
        <strain evidence="3 4">FBCC735</strain>
    </source>
</reference>
<dbReference type="EMBL" id="MNAD01001463">
    <property type="protein sequence ID" value="OJT05355.1"/>
    <property type="molecule type" value="Genomic_DNA"/>
</dbReference>
<evidence type="ECO:0000313" key="3">
    <source>
        <dbReference type="EMBL" id="OJT05355.1"/>
    </source>
</evidence>
<dbReference type="AlphaFoldDB" id="A0A1M2VCR9"/>
<dbReference type="OMA" id="PGAHIHR"/>
<dbReference type="STRING" id="154538.A0A1M2VCR9"/>
<organism evidence="3 4">
    <name type="scientific">Trametes pubescens</name>
    <name type="common">White-rot fungus</name>
    <dbReference type="NCBI Taxonomy" id="154538"/>
    <lineage>
        <taxon>Eukaryota</taxon>
        <taxon>Fungi</taxon>
        <taxon>Dikarya</taxon>
        <taxon>Basidiomycota</taxon>
        <taxon>Agaricomycotina</taxon>
        <taxon>Agaricomycetes</taxon>
        <taxon>Polyporales</taxon>
        <taxon>Polyporaceae</taxon>
        <taxon>Trametes</taxon>
    </lineage>
</organism>
<feature type="region of interest" description="Disordered" evidence="2">
    <location>
        <begin position="426"/>
        <end position="582"/>
    </location>
</feature>
<sequence length="582" mass="64146">MLPRPPSPNPPYPYNPNSSAHYDRKQKQRSIMGITAGAEDVKYQAKYKELKKKVKEIESAVLQVVIGQEEYSSDELRASVRPAMASTTNPMPDISLEHLSILYERLAAVPPTPGRQTQELPAEQDPVFHPQPPVPPEHARVIDPNDREVAEYLHAHPSARLITGPDGRVVAIEDTPAVDARGVAVPSGPPPPHGVPLVHGFRHDSGPGYDPARQLPPPPPMVPMLHSQEAPHEPAPPNDHQAHGYPYTQARPPPSHKSNSHSSSSHQSRSSSARPDLDTAGGNPRMDASSGSYSVHSRSPNVPGEPQAGHRARRHEAQDHPHSHVQQPLPPPPIQIPQQNDSSSPPMVSPSTHSHSSRLHNHQRIGPGAHIHRERDERDWEVQQELQYQRELEREREEQRAIELRRRMEIEEREEEALWAQEEARLRARELSRSGSPGPMPRNGGSRDVSRPTSGQAHDPERPSRAYAPHVSNLLGIERDPRFNGDEHGLGPSSRDGAHSADGPPGSGLESRRRSRDEMEIDDRYEGEPRAANESGAASRGAANAGGNRGSKRTHPDEDDDAGKPAPGKADDLPDERMEEDE</sequence>
<protein>
    <submittedName>
        <fullName evidence="3">Uncharacterized protein</fullName>
    </submittedName>
</protein>
<gene>
    <name evidence="3" type="ORF">TRAPUB_3796</name>
</gene>
<proteinExistence type="predicted"/>